<dbReference type="Pfam" id="PF12796">
    <property type="entry name" value="Ank_2"/>
    <property type="match status" value="1"/>
</dbReference>
<dbReference type="GO" id="GO:0085020">
    <property type="term" value="P:protein K6-linked ubiquitination"/>
    <property type="evidence" value="ECO:0007669"/>
    <property type="project" value="TreeGrafter"/>
</dbReference>
<organism evidence="4">
    <name type="scientific">Aspergillus arachidicola</name>
    <dbReference type="NCBI Taxonomy" id="656916"/>
    <lineage>
        <taxon>Eukaryota</taxon>
        <taxon>Fungi</taxon>
        <taxon>Dikarya</taxon>
        <taxon>Ascomycota</taxon>
        <taxon>Pezizomycotina</taxon>
        <taxon>Eurotiomycetes</taxon>
        <taxon>Eurotiomycetidae</taxon>
        <taxon>Eurotiales</taxon>
        <taxon>Aspergillaceae</taxon>
        <taxon>Aspergillus</taxon>
        <taxon>Aspergillus subgen. Circumdati</taxon>
    </lineage>
</organism>
<dbReference type="PROSITE" id="PS50088">
    <property type="entry name" value="ANK_REPEAT"/>
    <property type="match status" value="1"/>
</dbReference>
<feature type="repeat" description="ANK" evidence="3">
    <location>
        <begin position="5"/>
        <end position="37"/>
    </location>
</feature>
<dbReference type="Proteomes" id="UP000325558">
    <property type="component" value="Unassembled WGS sequence"/>
</dbReference>
<evidence type="ECO:0000256" key="2">
    <source>
        <dbReference type="ARBA" id="ARBA00023043"/>
    </source>
</evidence>
<dbReference type="PROSITE" id="PS50297">
    <property type="entry name" value="ANK_REP_REGION"/>
    <property type="match status" value="1"/>
</dbReference>
<evidence type="ECO:0000256" key="1">
    <source>
        <dbReference type="ARBA" id="ARBA00022737"/>
    </source>
</evidence>
<gene>
    <name evidence="4" type="ORF">BDV24DRAFT_122995</name>
</gene>
<dbReference type="InterPro" id="IPR002110">
    <property type="entry name" value="Ankyrin_rpt"/>
</dbReference>
<dbReference type="GO" id="GO:0004842">
    <property type="term" value="F:ubiquitin-protein transferase activity"/>
    <property type="evidence" value="ECO:0007669"/>
    <property type="project" value="TreeGrafter"/>
</dbReference>
<dbReference type="AlphaFoldDB" id="A0A5N6YM23"/>
<protein>
    <recommendedName>
        <fullName evidence="5">Ankyrin repeat-containing domain protein</fullName>
    </recommendedName>
</protein>
<dbReference type="SUPFAM" id="SSF48403">
    <property type="entry name" value="Ankyrin repeat"/>
    <property type="match status" value="1"/>
</dbReference>
<evidence type="ECO:0000256" key="3">
    <source>
        <dbReference type="PROSITE-ProRule" id="PRU00023"/>
    </source>
</evidence>
<evidence type="ECO:0000313" key="4">
    <source>
        <dbReference type="EMBL" id="KAE8346554.1"/>
    </source>
</evidence>
<keyword evidence="2 3" id="KW-0040">ANK repeat</keyword>
<dbReference type="Gene3D" id="1.25.40.20">
    <property type="entry name" value="Ankyrin repeat-containing domain"/>
    <property type="match status" value="1"/>
</dbReference>
<dbReference type="InterPro" id="IPR036770">
    <property type="entry name" value="Ankyrin_rpt-contain_sf"/>
</dbReference>
<accession>A0A5N6YM23</accession>
<evidence type="ECO:0008006" key="5">
    <source>
        <dbReference type="Google" id="ProtNLM"/>
    </source>
</evidence>
<dbReference type="SMART" id="SM00248">
    <property type="entry name" value="ANK"/>
    <property type="match status" value="1"/>
</dbReference>
<keyword evidence="1" id="KW-0677">Repeat</keyword>
<reference evidence="4" key="1">
    <citation type="submission" date="2019-04" db="EMBL/GenBank/DDBJ databases">
        <title>Friends and foes A comparative genomics study of 23 Aspergillus species from section Flavi.</title>
        <authorList>
            <consortium name="DOE Joint Genome Institute"/>
            <person name="Kjaerbolling I."/>
            <person name="Vesth T."/>
            <person name="Frisvad J.C."/>
            <person name="Nybo J.L."/>
            <person name="Theobald S."/>
            <person name="Kildgaard S."/>
            <person name="Isbrandt T."/>
            <person name="Kuo A."/>
            <person name="Sato A."/>
            <person name="Lyhne E.K."/>
            <person name="Kogle M.E."/>
            <person name="Wiebenga A."/>
            <person name="Kun R.S."/>
            <person name="Lubbers R.J."/>
            <person name="Makela M.R."/>
            <person name="Barry K."/>
            <person name="Chovatia M."/>
            <person name="Clum A."/>
            <person name="Daum C."/>
            <person name="Haridas S."/>
            <person name="He G."/>
            <person name="LaButti K."/>
            <person name="Lipzen A."/>
            <person name="Mondo S."/>
            <person name="Riley R."/>
            <person name="Salamov A."/>
            <person name="Simmons B.A."/>
            <person name="Magnuson J.K."/>
            <person name="Henrissat B."/>
            <person name="Mortensen U.H."/>
            <person name="Larsen T.O."/>
            <person name="Devries R.P."/>
            <person name="Grigoriev I.V."/>
            <person name="Machida M."/>
            <person name="Baker S.E."/>
            <person name="Andersen M.R."/>
        </authorList>
    </citation>
    <scope>NUCLEOTIDE SEQUENCE</scope>
    <source>
        <strain evidence="4">CBS 117612</strain>
    </source>
</reference>
<dbReference type="EMBL" id="ML737115">
    <property type="protein sequence ID" value="KAE8346554.1"/>
    <property type="molecule type" value="Genomic_DNA"/>
</dbReference>
<dbReference type="OrthoDB" id="4509034at2759"/>
<proteinExistence type="predicted"/>
<sequence>MRTLFQWTALHWAVGNGHANIVQLLLDYGADINAISDTGSTPLDMARNDMMKGILRQRGAR</sequence>
<dbReference type="PANTHER" id="PTHR24171:SF8">
    <property type="entry name" value="BRCA1-ASSOCIATED RING DOMAIN PROTEIN 1"/>
    <property type="match status" value="1"/>
</dbReference>
<dbReference type="PANTHER" id="PTHR24171">
    <property type="entry name" value="ANKYRIN REPEAT DOMAIN-CONTAINING PROTEIN 39-RELATED"/>
    <property type="match status" value="1"/>
</dbReference>
<name>A0A5N6YM23_9EURO</name>